<organism evidence="7 8">
    <name type="scientific">Candidatus Viridilinea mediisalina</name>
    <dbReference type="NCBI Taxonomy" id="2024553"/>
    <lineage>
        <taxon>Bacteria</taxon>
        <taxon>Bacillati</taxon>
        <taxon>Chloroflexota</taxon>
        <taxon>Chloroflexia</taxon>
        <taxon>Chloroflexales</taxon>
        <taxon>Chloroflexineae</taxon>
        <taxon>Oscillochloridaceae</taxon>
        <taxon>Candidatus Viridilinea</taxon>
    </lineage>
</organism>
<evidence type="ECO:0000256" key="5">
    <source>
        <dbReference type="SAM" id="Phobius"/>
    </source>
</evidence>
<comment type="subcellular location">
    <subcellularLocation>
        <location evidence="1">Membrane</location>
        <topology evidence="1">Multi-pass membrane protein</topology>
    </subcellularLocation>
</comment>
<evidence type="ECO:0000313" key="8">
    <source>
        <dbReference type="Proteomes" id="UP000220527"/>
    </source>
</evidence>
<evidence type="ECO:0000256" key="1">
    <source>
        <dbReference type="ARBA" id="ARBA00004141"/>
    </source>
</evidence>
<sequence length="188" mass="20853">MMKQSSLPEMINQSRDVILHPGVSTFERYEQHGTMKEAAIYVGIAAFISGLLGLVGGFGGFITGFIAALIQFFVFTGMVYFVGKKMYAGTGTWDEVAYTFSLFIAPLIVVSALISLIVSFFAWIPLLNLIVALLGFFVRLIVLVFQVYYAYIAVQSSMNLFDRTQALLTLVLSYIGTLVIMFIVFSIF</sequence>
<feature type="domain" description="Yip1" evidence="6">
    <location>
        <begin position="16"/>
        <end position="182"/>
    </location>
</feature>
<evidence type="ECO:0000259" key="6">
    <source>
        <dbReference type="Pfam" id="PF04893"/>
    </source>
</evidence>
<evidence type="ECO:0000256" key="4">
    <source>
        <dbReference type="ARBA" id="ARBA00023136"/>
    </source>
</evidence>
<keyword evidence="3 5" id="KW-1133">Transmembrane helix</keyword>
<dbReference type="OrthoDB" id="155722at2"/>
<dbReference type="InterPro" id="IPR006977">
    <property type="entry name" value="Yip1_dom"/>
</dbReference>
<dbReference type="Proteomes" id="UP000220527">
    <property type="component" value="Unassembled WGS sequence"/>
</dbReference>
<accession>A0A2A6RPW4</accession>
<dbReference type="AlphaFoldDB" id="A0A2A6RPW4"/>
<dbReference type="Pfam" id="PF04893">
    <property type="entry name" value="Yip1"/>
    <property type="match status" value="1"/>
</dbReference>
<feature type="transmembrane region" description="Helical" evidence="5">
    <location>
        <begin position="130"/>
        <end position="154"/>
    </location>
</feature>
<evidence type="ECO:0000313" key="7">
    <source>
        <dbReference type="EMBL" id="PDW04900.1"/>
    </source>
</evidence>
<dbReference type="EMBL" id="NQWI01000003">
    <property type="protein sequence ID" value="PDW04900.1"/>
    <property type="molecule type" value="Genomic_DNA"/>
</dbReference>
<feature type="transmembrane region" description="Helical" evidence="5">
    <location>
        <begin position="166"/>
        <end position="187"/>
    </location>
</feature>
<proteinExistence type="predicted"/>
<protein>
    <recommendedName>
        <fullName evidence="6">Yip1 domain-containing protein</fullName>
    </recommendedName>
</protein>
<keyword evidence="4 5" id="KW-0472">Membrane</keyword>
<evidence type="ECO:0000256" key="3">
    <source>
        <dbReference type="ARBA" id="ARBA00022989"/>
    </source>
</evidence>
<keyword evidence="2 5" id="KW-0812">Transmembrane</keyword>
<name>A0A2A6RPW4_9CHLR</name>
<evidence type="ECO:0000256" key="2">
    <source>
        <dbReference type="ARBA" id="ARBA00022692"/>
    </source>
</evidence>
<reference evidence="8" key="1">
    <citation type="submission" date="2017-08" db="EMBL/GenBank/DDBJ databases">
        <authorList>
            <person name="Grouzdev D.S."/>
            <person name="Gaisin V.A."/>
            <person name="Rysina M.S."/>
            <person name="Gorlenko V.M."/>
        </authorList>
    </citation>
    <scope>NUCLEOTIDE SEQUENCE [LARGE SCALE GENOMIC DNA]</scope>
    <source>
        <strain evidence="8">Kir15-3F</strain>
    </source>
</reference>
<keyword evidence="8" id="KW-1185">Reference proteome</keyword>
<comment type="caution">
    <text evidence="7">The sequence shown here is derived from an EMBL/GenBank/DDBJ whole genome shotgun (WGS) entry which is preliminary data.</text>
</comment>
<dbReference type="GO" id="GO:0016020">
    <property type="term" value="C:membrane"/>
    <property type="evidence" value="ECO:0007669"/>
    <property type="project" value="UniProtKB-SubCell"/>
</dbReference>
<dbReference type="RefSeq" id="WP_097642314.1">
    <property type="nucleotide sequence ID" value="NZ_NQWI01000003.1"/>
</dbReference>
<feature type="transmembrane region" description="Helical" evidence="5">
    <location>
        <begin position="38"/>
        <end position="55"/>
    </location>
</feature>
<gene>
    <name evidence="7" type="ORF">CJ255_01480</name>
</gene>
<feature type="transmembrane region" description="Helical" evidence="5">
    <location>
        <begin position="61"/>
        <end position="83"/>
    </location>
</feature>
<feature type="transmembrane region" description="Helical" evidence="5">
    <location>
        <begin position="95"/>
        <end position="124"/>
    </location>
</feature>